<evidence type="ECO:0000256" key="2">
    <source>
        <dbReference type="ARBA" id="ARBA00023015"/>
    </source>
</evidence>
<dbReference type="InterPro" id="IPR011598">
    <property type="entry name" value="bHLH_dom"/>
</dbReference>
<keyword evidence="10" id="KW-1133">Transmembrane helix</keyword>
<comment type="subcellular location">
    <subcellularLocation>
        <location evidence="1">Nucleus</location>
    </subcellularLocation>
</comment>
<keyword evidence="8" id="KW-0175">Coiled coil</keyword>
<feature type="compositionally biased region" description="Pro residues" evidence="9">
    <location>
        <begin position="684"/>
        <end position="697"/>
    </location>
</feature>
<keyword evidence="3" id="KW-0238">DNA-binding</keyword>
<evidence type="ECO:0000259" key="11">
    <source>
        <dbReference type="PROSITE" id="PS50287"/>
    </source>
</evidence>
<dbReference type="NCBIfam" id="NF040941">
    <property type="entry name" value="GGGWT_bact"/>
    <property type="match status" value="1"/>
</dbReference>
<dbReference type="Pfam" id="PF00147">
    <property type="entry name" value="Fibrinogen_C"/>
    <property type="match status" value="2"/>
</dbReference>
<feature type="domain" description="Fibrinogen C-terminal" evidence="13">
    <location>
        <begin position="120"/>
        <end position="215"/>
    </location>
</feature>
<dbReference type="PROSITE" id="PS50888">
    <property type="entry name" value="BHLH"/>
    <property type="match status" value="1"/>
</dbReference>
<feature type="domain" description="Fibrinogen C-terminal" evidence="13">
    <location>
        <begin position="265"/>
        <end position="357"/>
    </location>
</feature>
<feature type="compositionally biased region" description="Polar residues" evidence="9">
    <location>
        <begin position="667"/>
        <end position="676"/>
    </location>
</feature>
<dbReference type="InterPro" id="IPR036772">
    <property type="entry name" value="SRCR-like_dom_sf"/>
</dbReference>
<dbReference type="EMBL" id="WHWB01033839">
    <property type="protein sequence ID" value="KAJ7416468.1"/>
    <property type="molecule type" value="Genomic_DNA"/>
</dbReference>
<evidence type="ECO:0000256" key="6">
    <source>
        <dbReference type="ARBA" id="ARBA00023242"/>
    </source>
</evidence>
<keyword evidence="6" id="KW-0539">Nucleus</keyword>
<keyword evidence="4 7" id="KW-1015">Disulfide bond</keyword>
<reference evidence="14" key="1">
    <citation type="submission" date="2019-10" db="EMBL/GenBank/DDBJ databases">
        <authorList>
            <person name="Soares A.E.R."/>
            <person name="Aleixo A."/>
            <person name="Schneider P."/>
            <person name="Miyaki C.Y."/>
            <person name="Schneider M.P."/>
            <person name="Mello C."/>
            <person name="Vasconcelos A.T.R."/>
        </authorList>
    </citation>
    <scope>NUCLEOTIDE SEQUENCE</scope>
    <source>
        <tissue evidence="14">Muscle</tissue>
    </source>
</reference>
<dbReference type="PRINTS" id="PR00258">
    <property type="entry name" value="SPERACTRCPTR"/>
</dbReference>
<dbReference type="Proteomes" id="UP001145742">
    <property type="component" value="Unassembled WGS sequence"/>
</dbReference>
<dbReference type="PROSITE" id="PS00420">
    <property type="entry name" value="SRCR_1"/>
    <property type="match status" value="1"/>
</dbReference>
<dbReference type="Gene3D" id="3.90.215.10">
    <property type="entry name" value="Gamma Fibrinogen, chain A, domain 1"/>
    <property type="match status" value="2"/>
</dbReference>
<organism evidence="14 15">
    <name type="scientific">Willisornis vidua</name>
    <name type="common">Xingu scale-backed antbird</name>
    <dbReference type="NCBI Taxonomy" id="1566151"/>
    <lineage>
        <taxon>Eukaryota</taxon>
        <taxon>Metazoa</taxon>
        <taxon>Chordata</taxon>
        <taxon>Craniata</taxon>
        <taxon>Vertebrata</taxon>
        <taxon>Euteleostomi</taxon>
        <taxon>Archelosauria</taxon>
        <taxon>Archosauria</taxon>
        <taxon>Dinosauria</taxon>
        <taxon>Saurischia</taxon>
        <taxon>Theropoda</taxon>
        <taxon>Coelurosauria</taxon>
        <taxon>Aves</taxon>
        <taxon>Neognathae</taxon>
        <taxon>Neoaves</taxon>
        <taxon>Telluraves</taxon>
        <taxon>Australaves</taxon>
        <taxon>Passeriformes</taxon>
        <taxon>Thamnophilidae</taxon>
        <taxon>Willisornis</taxon>
    </lineage>
</organism>
<dbReference type="PANTHER" id="PTHR15741">
    <property type="entry name" value="BASIC HELIX-LOOP-HELIX ZIP TRANSCRIPTION FACTOR"/>
    <property type="match status" value="1"/>
</dbReference>
<dbReference type="InterPro" id="IPR052207">
    <property type="entry name" value="Max-like/E-box_TFs"/>
</dbReference>
<dbReference type="SMART" id="SM00353">
    <property type="entry name" value="HLH"/>
    <property type="match status" value="1"/>
</dbReference>
<dbReference type="Pfam" id="PF00010">
    <property type="entry name" value="HLH"/>
    <property type="match status" value="1"/>
</dbReference>
<feature type="disulfide bond" evidence="7">
    <location>
        <begin position="48"/>
        <end position="112"/>
    </location>
</feature>
<feature type="disulfide bond" evidence="7">
    <location>
        <begin position="92"/>
        <end position="102"/>
    </location>
</feature>
<dbReference type="SMART" id="SM00202">
    <property type="entry name" value="SR"/>
    <property type="match status" value="1"/>
</dbReference>
<dbReference type="InterPro" id="IPR001190">
    <property type="entry name" value="SRCR"/>
</dbReference>
<evidence type="ECO:0000256" key="5">
    <source>
        <dbReference type="ARBA" id="ARBA00023163"/>
    </source>
</evidence>
<dbReference type="InterPro" id="IPR036056">
    <property type="entry name" value="Fibrinogen-like_C"/>
</dbReference>
<feature type="domain" description="BHLH" evidence="12">
    <location>
        <begin position="1007"/>
        <end position="1061"/>
    </location>
</feature>
<dbReference type="PROSITE" id="PS51406">
    <property type="entry name" value="FIBRINOGEN_C_2"/>
    <property type="match status" value="2"/>
</dbReference>
<keyword evidence="10" id="KW-0812">Transmembrane</keyword>
<evidence type="ECO:0000256" key="9">
    <source>
        <dbReference type="SAM" id="MobiDB-lite"/>
    </source>
</evidence>
<dbReference type="SMART" id="SM00186">
    <property type="entry name" value="FBG"/>
    <property type="match status" value="1"/>
</dbReference>
<keyword evidence="10" id="KW-0472">Membrane</keyword>
<dbReference type="InterPro" id="IPR014716">
    <property type="entry name" value="Fibrinogen_a/b/g_C_1"/>
</dbReference>
<evidence type="ECO:0000313" key="14">
    <source>
        <dbReference type="EMBL" id="KAJ7416468.1"/>
    </source>
</evidence>
<dbReference type="SUPFAM" id="SSF56487">
    <property type="entry name" value="SRCR-like"/>
    <property type="match status" value="1"/>
</dbReference>
<evidence type="ECO:0000256" key="10">
    <source>
        <dbReference type="SAM" id="Phobius"/>
    </source>
</evidence>
<comment type="caution">
    <text evidence="14">The sequence shown here is derived from an EMBL/GenBank/DDBJ whole genome shotgun (WGS) entry which is preliminary data.</text>
</comment>
<dbReference type="Gene3D" id="3.10.250.10">
    <property type="entry name" value="SRCR-like domain"/>
    <property type="match status" value="1"/>
</dbReference>
<dbReference type="Gene3D" id="4.10.280.10">
    <property type="entry name" value="Helix-loop-helix DNA-binding domain"/>
    <property type="match status" value="1"/>
</dbReference>
<feature type="compositionally biased region" description="Pro residues" evidence="9">
    <location>
        <begin position="731"/>
        <end position="749"/>
    </location>
</feature>
<sequence>MIRGVKAPHLTAWTLLLEPEGQVRLVNGSNQCSGRVEVWYSNAWGTVCDDSWDTTDASVVCRQLGCGNAVSAPGSAYFGRGSGSIWLDDVACSGTERLLSDCSARPWGQHNCGHQEDAGVVCSGWPRDCSELPPGSQSGVYVIQPTGLHTIMVYCEMGEADGGWTVIQRNRQDTPVTWDESWSTYKHGFGNVQTEFWLGTENIYQITRQKIYRVRFLIWNAALHSNLLFFTSMLALLAPLLALKIENLERLQVNVDDIINIYTSDLLSGLPRDCSEVPAGNPSGVYIIQPTGSSPIVVYCEMGEANGTWTVIQRNRQNTDISWDESWSTYKHGFGSLQTEFWLGTEYIRQITKQKVYQVIHSGHFMVSSPHSDALPRRRHHRAEPEPADPRSIDPTLTRLFECMSLEYSGKLVSPKWKNFKGLRLLCWDKIRLNNAIWRAWYIQYVERRKNPVCGFITPLEGLEADEHRKPEAVVLEGNYWKRRIEVVMREYHKWRIYYKKRLRKSTREGEISSPKPDEDVWRPTEKWCNQLFCNVVPMLLGDEEEEPGSRQHFDLDTFLSDISDTLFTMTQMPNAHQELPEDVYVGNADMIQPDLAPLQPSLDDMEISDIFTSHRPPPSQTQPGYQEPSCFLPMAEPLFGSGGSLMGARGLPASPEAPLPPSTLLQPTGASQLSLHSAFLGPELPPAPLPPEPTPAVPTSLSPQLRHKPPLQYDLPTKCLSLESPGPHYVPPILSPGAPLPSPDPPFSPASTPRSKFPYASSPSPSLLTHPASPLAAPCFAPHTPGLGYTTGMVPRGYPGPTAPQLLPPALLGDPRFAPSKGLPQGGGGRPKAKPGGTKTRRLPGPPVPHLPVPNPCLSQLLTTAKQDPALDAPRPMGAGLMPVAPVSPQQSTVPEVPATFLPRMAQLSPGLTSGSSPSQVVPVPPADTQPGPLRVLKAEQLSPTSACGGCCCRPSPQSSTFPLPGSNWRKPSQTSPGSTAGLGTGISLHHPMSRRGRPESNKLESRRITHISAEQKRRFNIKLGFTTLHSLVSTLSAQPSIKVSKATTLQKTAEYICKLQQERAALQDEAQRLREQIEELNGSINLCQEQLPATGVPITRQRFDHMRSMFDEYVRSSTLQNWKFWIFSIIIRPLFESFNGMVSTASMESLTQTSLAWLDQHCSLPALRPTVLSSLRQLSTSTSILSDPARVPEQAARAVAALGRGASSSSS</sequence>
<keyword evidence="2" id="KW-0805">Transcription regulation</keyword>
<dbReference type="SUPFAM" id="SSF47459">
    <property type="entry name" value="HLH, helix-loop-helix DNA-binding domain"/>
    <property type="match status" value="1"/>
</dbReference>
<keyword evidence="5" id="KW-0804">Transcription</keyword>
<evidence type="ECO:0000259" key="12">
    <source>
        <dbReference type="PROSITE" id="PS50888"/>
    </source>
</evidence>
<evidence type="ECO:0000256" key="7">
    <source>
        <dbReference type="PROSITE-ProRule" id="PRU00196"/>
    </source>
</evidence>
<dbReference type="InterPro" id="IPR002181">
    <property type="entry name" value="Fibrinogen_a/b/g_C_dom"/>
</dbReference>
<dbReference type="PANTHER" id="PTHR15741:SF14">
    <property type="entry name" value="CARBOHYDRATE-RESPONSIVE ELEMENT-BINDING PROTEIN"/>
    <property type="match status" value="1"/>
</dbReference>
<feature type="coiled-coil region" evidence="8">
    <location>
        <begin position="1058"/>
        <end position="1092"/>
    </location>
</feature>
<feature type="compositionally biased region" description="Polar residues" evidence="9">
    <location>
        <begin position="971"/>
        <end position="980"/>
    </location>
</feature>
<feature type="region of interest" description="Disordered" evidence="9">
    <location>
        <begin position="963"/>
        <end position="1005"/>
    </location>
</feature>
<evidence type="ECO:0000256" key="3">
    <source>
        <dbReference type="ARBA" id="ARBA00023125"/>
    </source>
</evidence>
<evidence type="ECO:0000256" key="8">
    <source>
        <dbReference type="SAM" id="Coils"/>
    </source>
</evidence>
<dbReference type="CDD" id="cd21771">
    <property type="entry name" value="NES2-NLS_ChREBP"/>
    <property type="match status" value="1"/>
</dbReference>
<feature type="transmembrane region" description="Helical" evidence="10">
    <location>
        <begin position="216"/>
        <end position="242"/>
    </location>
</feature>
<evidence type="ECO:0000256" key="1">
    <source>
        <dbReference type="ARBA" id="ARBA00004123"/>
    </source>
</evidence>
<accession>A0ABQ9DC17</accession>
<evidence type="ECO:0000259" key="13">
    <source>
        <dbReference type="PROSITE" id="PS51406"/>
    </source>
</evidence>
<feature type="region of interest" description="Disordered" evidence="9">
    <location>
        <begin position="813"/>
        <end position="853"/>
    </location>
</feature>
<keyword evidence="15" id="KW-1185">Reference proteome</keyword>
<protein>
    <submittedName>
        <fullName evidence="14">Carbohydrate-responsive element-binding protein</fullName>
    </submittedName>
</protein>
<dbReference type="SUPFAM" id="SSF56496">
    <property type="entry name" value="Fibrinogen C-terminal domain-like"/>
    <property type="match status" value="2"/>
</dbReference>
<feature type="disulfide bond" evidence="7">
    <location>
        <begin position="61"/>
        <end position="122"/>
    </location>
</feature>
<feature type="region of interest" description="Disordered" evidence="9">
    <location>
        <begin position="731"/>
        <end position="769"/>
    </location>
</feature>
<gene>
    <name evidence="14" type="primary">Mlxipl</name>
    <name evidence="14" type="ORF">WISP_72140</name>
</gene>
<name>A0ABQ9DC17_9PASS</name>
<dbReference type="CDD" id="cd19689">
    <property type="entry name" value="bHLHzip_MLXIPL"/>
    <property type="match status" value="1"/>
</dbReference>
<dbReference type="Pfam" id="PF00530">
    <property type="entry name" value="SRCR"/>
    <property type="match status" value="1"/>
</dbReference>
<proteinExistence type="predicted"/>
<feature type="domain" description="SRCR" evidence="11">
    <location>
        <begin position="23"/>
        <end position="123"/>
    </location>
</feature>
<dbReference type="InterPro" id="IPR036638">
    <property type="entry name" value="HLH_DNA-bd_sf"/>
</dbReference>
<evidence type="ECO:0000313" key="15">
    <source>
        <dbReference type="Proteomes" id="UP001145742"/>
    </source>
</evidence>
<evidence type="ECO:0000256" key="4">
    <source>
        <dbReference type="ARBA" id="ARBA00023157"/>
    </source>
</evidence>
<feature type="region of interest" description="Disordered" evidence="9">
    <location>
        <begin position="644"/>
        <end position="705"/>
    </location>
</feature>
<dbReference type="PROSITE" id="PS50287">
    <property type="entry name" value="SRCR_2"/>
    <property type="match status" value="1"/>
</dbReference>